<evidence type="ECO:0000313" key="2">
    <source>
        <dbReference type="Proteomes" id="UP000270034"/>
    </source>
</evidence>
<dbReference type="KEGG" id="aot:AcetOri_orf01938"/>
<protein>
    <submittedName>
        <fullName evidence="1">6-phosphogluconate dehydrogenase</fullName>
    </submittedName>
</protein>
<dbReference type="InterPro" id="IPR008927">
    <property type="entry name" value="6-PGluconate_DH-like_C_sf"/>
</dbReference>
<name>A0A2Z5ZGC2_9PROT</name>
<dbReference type="AlphaFoldDB" id="A0A2Z5ZGC2"/>
<dbReference type="InterPro" id="IPR013328">
    <property type="entry name" value="6PGD_dom2"/>
</dbReference>
<dbReference type="EMBL" id="AP018515">
    <property type="protein sequence ID" value="BBC79641.1"/>
    <property type="molecule type" value="Genomic_DNA"/>
</dbReference>
<dbReference type="Gene3D" id="1.10.1040.10">
    <property type="entry name" value="N-(1-d-carboxylethyl)-l-norvaline Dehydrogenase, domain 2"/>
    <property type="match status" value="1"/>
</dbReference>
<organism evidence="1 2">
    <name type="scientific">Acetobacter orientalis</name>
    <dbReference type="NCBI Taxonomy" id="146474"/>
    <lineage>
        <taxon>Bacteria</taxon>
        <taxon>Pseudomonadati</taxon>
        <taxon>Pseudomonadota</taxon>
        <taxon>Alphaproteobacteria</taxon>
        <taxon>Acetobacterales</taxon>
        <taxon>Acetobacteraceae</taxon>
        <taxon>Acetobacter</taxon>
    </lineage>
</organism>
<reference evidence="1 2" key="1">
    <citation type="submission" date="2018-02" db="EMBL/GenBank/DDBJ databases">
        <title>Acetobacter orientalis genome.</title>
        <authorList>
            <person name="Nakashima N."/>
            <person name="Tamura T."/>
        </authorList>
    </citation>
    <scope>NUCLEOTIDE SEQUENCE [LARGE SCALE GENOMIC DNA]</scope>
    <source>
        <strain evidence="1 2">FAN1</strain>
    </source>
</reference>
<gene>
    <name evidence="1" type="ORF">AcetOrient_orf01938</name>
</gene>
<sequence length="60" mass="6622">MSDSGEGRWTIEAAIEEAVPVPVMTAALFTRFRSRSENTFAEKVLSAMRFGFGGHVETKD</sequence>
<accession>A0A2Z5ZGC2</accession>
<dbReference type="SUPFAM" id="SSF48179">
    <property type="entry name" value="6-phosphogluconate dehydrogenase C-terminal domain-like"/>
    <property type="match status" value="1"/>
</dbReference>
<dbReference type="Proteomes" id="UP000270034">
    <property type="component" value="Chromosome"/>
</dbReference>
<evidence type="ECO:0000313" key="1">
    <source>
        <dbReference type="EMBL" id="BBC79641.1"/>
    </source>
</evidence>
<proteinExistence type="predicted"/>